<feature type="transmembrane region" description="Helical" evidence="1">
    <location>
        <begin position="1375"/>
        <end position="1397"/>
    </location>
</feature>
<dbReference type="RefSeq" id="XP_022251064.1">
    <property type="nucleotide sequence ID" value="XM_022395356.1"/>
</dbReference>
<keyword evidence="3" id="KW-1185">Reference proteome</keyword>
<keyword evidence="1" id="KW-0472">Membrane</keyword>
<evidence type="ECO:0000259" key="2">
    <source>
        <dbReference type="Pfam" id="PF02010"/>
    </source>
</evidence>
<name>A0ABM1T5A8_LIMPO</name>
<dbReference type="GeneID" id="111087726"/>
<dbReference type="Proteomes" id="UP000694941">
    <property type="component" value="Unplaced"/>
</dbReference>
<evidence type="ECO:0000313" key="3">
    <source>
        <dbReference type="Proteomes" id="UP000694941"/>
    </source>
</evidence>
<keyword evidence="1" id="KW-0812">Transmembrane</keyword>
<accession>A0ABM1T5A8</accession>
<evidence type="ECO:0000313" key="4">
    <source>
        <dbReference type="RefSeq" id="XP_022251064.1"/>
    </source>
</evidence>
<dbReference type="InterPro" id="IPR002859">
    <property type="entry name" value="PKD/REJ-like"/>
</dbReference>
<dbReference type="InterPro" id="IPR046338">
    <property type="entry name" value="GAIN_dom_sf"/>
</dbReference>
<organism evidence="3 4">
    <name type="scientific">Limulus polyphemus</name>
    <name type="common">Atlantic horseshoe crab</name>
    <dbReference type="NCBI Taxonomy" id="6850"/>
    <lineage>
        <taxon>Eukaryota</taxon>
        <taxon>Metazoa</taxon>
        <taxon>Ecdysozoa</taxon>
        <taxon>Arthropoda</taxon>
        <taxon>Chelicerata</taxon>
        <taxon>Merostomata</taxon>
        <taxon>Xiphosura</taxon>
        <taxon>Limulidae</taxon>
        <taxon>Limulus</taxon>
    </lineage>
</organism>
<dbReference type="Gene3D" id="2.60.220.50">
    <property type="match status" value="1"/>
</dbReference>
<evidence type="ECO:0000256" key="1">
    <source>
        <dbReference type="SAM" id="Phobius"/>
    </source>
</evidence>
<gene>
    <name evidence="4" type="primary">LOC111087726</name>
</gene>
<proteinExistence type="predicted"/>
<sequence length="1418" mass="155008">SDCIALGFSNATLNICGYCVEGTTGLEKNYGKDCRGVCGGSAIIDCTNACAGQAFVDECTGKCIGGTSSRKEDNNQHDCRGLCLSSSKFEYRNDICGVCSKASGTFSIFWDCTNTCHLPGDHIPKAQLLCGQCVDGKSNISSSEVLDECGQCKRDSKPCFCNGHGQLDACGVCNGQGKSCVNLQSVSPVAALNMTDTTVMLIGAFKVVKGSINCVFSLNGDTDESNQLVTYVTGSGNGTVVSCIVKLPAGQYKVGVQLNRKNIFAANTLFLVYTDNVGYDDMTPSRAAYNGQTESIAGVTVTFRQGNVPNLPLYCLITNIELPSEKTVIEGNPDKLATCIIPYPSTSQNITVSPSLDGQNCLTKSFNFSFFAPPPKVRQAYIPEDGSAVVVIFDRPVEVSNLQDCSLLLSASTLQQLGEKSLCHWASQTQLVVFVSKQIKGNTVTVTLQSGVISEADQEVAEAMTSNLNVQASKVPSGGENKVMITGPSTVSLCGNFVLTAHFSSPKGGGTDFFWTVQCTDMQNVDQHLLNTVRGTKMPHLILEPSLLEANIIYEFIVSVRPPGERNSLQAYHSVTKHSFPAPLVTVYPSFLLSTDQLSKWEILGNLRKLPRTAQSSVLPSACAVVSQNFWGRKKPGILLSAEASFPDCIEKSQQIKFMWTVDNPRVKFDFVHLYSSNYRVAPYTLPEGQKVTFTVRSFLDRNQTQFTSSSVTLVTPVHQFKAFIQGTSSRIVGTQSGVMQLDGSGSSQGWMSLVYQWSCHTDDKQPCFNHKDMSSSSLLIPRNKQKQPILEINSKFLKAGEKLNFGLQVFNVSNHTQNSEIAMVSVTVVKGNIPQVVIQSVTVYGKPVMPDSNLFNVPAGAAVKVKATVTSYTIPIFIVIWNITDFLHSYGYSGGLRGREKGRTKLFIPEGTLVGHGFYKVTVTVCNKHGGCGMNNLTLYATPSVSLCQVKVKSFTALNRAVGWVYGCSIPLDKAPLTYQLYVRSQQGWVPVTQPQYSSVFQFFGPLLPENGVLVFGAEVCDKFNYCSWFHSEPVQVMYPTNITLQKMVLLARSKETYDSGNPIDALYQLSLATFALAENVTTKQVKTLVKYSLSALSGTLSTGNVLIVYNSMLPLLTINNTAVRLDAMMIIERITKKLMVKKVTHILPTVKTMFTKIVEVSLGDVKLMQQLTQTLGALLKVAAAVLTRGQTLELKSEHDGFPKAVLEHKVLDSVPVIVKGKHSNGEPVEAMVEFYKHVRNRFRHWPCGEWTCDGVVITMILYPSDSPYPDGIYATRLAPVVSIEMRTPGTGTVVPLSYNQFDTVLISMTKTHNVSTKGKLSVDCQFWDSSKRQWSRKGVISLGYSDGLFSCWSSHLSAFTMLEVSNRMTMTTIIGIAVASMMAFLIICILVILFVRKKQAKVSEVNSVMPHKVHQK</sequence>
<feature type="non-terminal residue" evidence="4">
    <location>
        <position position="1"/>
    </location>
</feature>
<feature type="domain" description="PKD/REJ-like" evidence="2">
    <location>
        <begin position="648"/>
        <end position="1049"/>
    </location>
</feature>
<protein>
    <submittedName>
        <fullName evidence="4">Uncharacterized protein LOC111087726</fullName>
    </submittedName>
</protein>
<keyword evidence="1" id="KW-1133">Transmembrane helix</keyword>
<reference evidence="4" key="1">
    <citation type="submission" date="2025-08" db="UniProtKB">
        <authorList>
            <consortium name="RefSeq"/>
        </authorList>
    </citation>
    <scope>IDENTIFICATION</scope>
    <source>
        <tissue evidence="4">Muscle</tissue>
    </source>
</reference>
<dbReference type="Pfam" id="PF02010">
    <property type="entry name" value="REJ"/>
    <property type="match status" value="1"/>
</dbReference>